<evidence type="ECO:0000256" key="8">
    <source>
        <dbReference type="ARBA" id="ARBA00022729"/>
    </source>
</evidence>
<dbReference type="EMBL" id="KB916790">
    <property type="protein sequence ID" value="EOD43848.1"/>
    <property type="molecule type" value="Genomic_DNA"/>
</dbReference>
<dbReference type="OrthoDB" id="2919105at2759"/>
<evidence type="ECO:0000256" key="2">
    <source>
        <dbReference type="ARBA" id="ARBA00002451"/>
    </source>
</evidence>
<dbReference type="AlphaFoldDB" id="R1E7V5"/>
<dbReference type="SMART" id="SM00944">
    <property type="entry name" value="Pro-kuma_activ"/>
    <property type="match status" value="1"/>
</dbReference>
<dbReference type="CDD" id="cd04056">
    <property type="entry name" value="Peptidases_S53"/>
    <property type="match status" value="1"/>
</dbReference>
<evidence type="ECO:0000313" key="18">
    <source>
        <dbReference type="EMBL" id="EOD43848.1"/>
    </source>
</evidence>
<dbReference type="InterPro" id="IPR036852">
    <property type="entry name" value="Peptidase_S8/S53_dom_sf"/>
</dbReference>
<evidence type="ECO:0000256" key="13">
    <source>
        <dbReference type="ARBA" id="ARBA00023145"/>
    </source>
</evidence>
<dbReference type="GO" id="GO:0008240">
    <property type="term" value="F:tripeptidyl-peptidase activity"/>
    <property type="evidence" value="ECO:0007669"/>
    <property type="project" value="UniProtKB-EC"/>
</dbReference>
<dbReference type="PROSITE" id="PS00138">
    <property type="entry name" value="SUBTILASE_SER"/>
    <property type="match status" value="1"/>
</dbReference>
<name>R1E7V5_BOTPV</name>
<dbReference type="eggNOG" id="ENOG502QR6D">
    <property type="taxonomic scope" value="Eukaryota"/>
</dbReference>
<keyword evidence="11 15" id="KW-0106">Calcium</keyword>
<feature type="binding site" evidence="15">
    <location>
        <position position="541"/>
    </location>
    <ligand>
        <name>Ca(2+)</name>
        <dbReference type="ChEBI" id="CHEBI:29108"/>
    </ligand>
</feature>
<keyword evidence="6 15" id="KW-0645">Protease</keyword>
<dbReference type="GO" id="GO:0046872">
    <property type="term" value="F:metal ion binding"/>
    <property type="evidence" value="ECO:0007669"/>
    <property type="project" value="UniProtKB-UniRule"/>
</dbReference>
<evidence type="ECO:0000256" key="16">
    <source>
        <dbReference type="SAM" id="SignalP"/>
    </source>
</evidence>
<dbReference type="InterPro" id="IPR015366">
    <property type="entry name" value="S53_propep"/>
</dbReference>
<feature type="signal peptide" evidence="16">
    <location>
        <begin position="1"/>
        <end position="22"/>
    </location>
</feature>
<dbReference type="SUPFAM" id="SSF54897">
    <property type="entry name" value="Protease propeptides/inhibitors"/>
    <property type="match status" value="1"/>
</dbReference>
<evidence type="ECO:0000259" key="17">
    <source>
        <dbReference type="PROSITE" id="PS51695"/>
    </source>
</evidence>
<dbReference type="EC" id="3.4.14.10" evidence="4"/>
<keyword evidence="7 15" id="KW-0479">Metal-binding</keyword>
<dbReference type="InterPro" id="IPR050819">
    <property type="entry name" value="Tripeptidyl-peptidase_I"/>
</dbReference>
<reference evidence="19" key="1">
    <citation type="journal article" date="2013" name="Genome Announc.">
        <title>Draft genome sequence of Neofusicoccum parvum isolate UCR-NP2, a fungal vascular pathogen associated with grapevine cankers.</title>
        <authorList>
            <person name="Blanco-Ulate B."/>
            <person name="Rolshausen P."/>
            <person name="Cantu D."/>
        </authorList>
    </citation>
    <scope>NUCLEOTIDE SEQUENCE [LARGE SCALE GENOMIC DNA]</scope>
    <source>
        <strain evidence="19">UCR-NP2</strain>
    </source>
</reference>
<comment type="cofactor">
    <cofactor evidence="15">
        <name>Ca(2+)</name>
        <dbReference type="ChEBI" id="CHEBI:29108"/>
    </cofactor>
    <text evidence="15">Binds 1 Ca(2+) ion per subunit.</text>
</comment>
<dbReference type="OMA" id="CAQAITP"/>
<evidence type="ECO:0000256" key="10">
    <source>
        <dbReference type="ARBA" id="ARBA00022825"/>
    </source>
</evidence>
<comment type="catalytic activity">
    <reaction evidence="1">
        <text>Release of an N-terminal tripeptide from a polypeptide.</text>
        <dbReference type="EC" id="3.4.14.10"/>
    </reaction>
</comment>
<evidence type="ECO:0000256" key="15">
    <source>
        <dbReference type="PROSITE-ProRule" id="PRU01032"/>
    </source>
</evidence>
<dbReference type="PROSITE" id="PS51695">
    <property type="entry name" value="SEDOLISIN"/>
    <property type="match status" value="1"/>
</dbReference>
<evidence type="ECO:0000256" key="9">
    <source>
        <dbReference type="ARBA" id="ARBA00022801"/>
    </source>
</evidence>
<dbReference type="PANTHER" id="PTHR14218:SF15">
    <property type="entry name" value="TRIPEPTIDYL-PEPTIDASE 1"/>
    <property type="match status" value="1"/>
</dbReference>
<dbReference type="Proteomes" id="UP000013521">
    <property type="component" value="Unassembled WGS sequence"/>
</dbReference>
<keyword evidence="13" id="KW-0865">Zymogen</keyword>
<feature type="active site" description="Charge relay system" evidence="15">
    <location>
        <position position="497"/>
    </location>
</feature>
<feature type="binding site" evidence="15">
    <location>
        <position position="540"/>
    </location>
    <ligand>
        <name>Ca(2+)</name>
        <dbReference type="ChEBI" id="CHEBI:29108"/>
    </ligand>
</feature>
<evidence type="ECO:0000256" key="11">
    <source>
        <dbReference type="ARBA" id="ARBA00022837"/>
    </source>
</evidence>
<dbReference type="SUPFAM" id="SSF52743">
    <property type="entry name" value="Subtilisin-like"/>
    <property type="match status" value="1"/>
</dbReference>
<dbReference type="Pfam" id="PF00082">
    <property type="entry name" value="Peptidase_S8"/>
    <property type="match status" value="1"/>
</dbReference>
<organism evidence="18 19">
    <name type="scientific">Botryosphaeria parva (strain UCR-NP2)</name>
    <name type="common">Grapevine canker fungus</name>
    <name type="synonym">Neofusicoccum parvum</name>
    <dbReference type="NCBI Taxonomy" id="1287680"/>
    <lineage>
        <taxon>Eukaryota</taxon>
        <taxon>Fungi</taxon>
        <taxon>Dikarya</taxon>
        <taxon>Ascomycota</taxon>
        <taxon>Pezizomycotina</taxon>
        <taxon>Dothideomycetes</taxon>
        <taxon>Dothideomycetes incertae sedis</taxon>
        <taxon>Botryosphaeriales</taxon>
        <taxon>Botryosphaeriaceae</taxon>
        <taxon>Neofusicoccum</taxon>
    </lineage>
</organism>
<dbReference type="HOGENOM" id="CLU_013783_3_2_1"/>
<evidence type="ECO:0000256" key="6">
    <source>
        <dbReference type="ARBA" id="ARBA00022670"/>
    </source>
</evidence>
<dbReference type="InterPro" id="IPR030400">
    <property type="entry name" value="Sedolisin_dom"/>
</dbReference>
<dbReference type="GO" id="GO:0005576">
    <property type="term" value="C:extracellular region"/>
    <property type="evidence" value="ECO:0007669"/>
    <property type="project" value="UniProtKB-SubCell"/>
</dbReference>
<keyword evidence="12" id="KW-0843">Virulence</keyword>
<gene>
    <name evidence="18" type="ORF">UCRNP2_9444</name>
</gene>
<dbReference type="KEGG" id="npa:UCRNP2_9444"/>
<dbReference type="InterPro" id="IPR000209">
    <property type="entry name" value="Peptidase_S8/S53_dom"/>
</dbReference>
<dbReference type="Pfam" id="PF09286">
    <property type="entry name" value="Pro-kuma_activ"/>
    <property type="match status" value="1"/>
</dbReference>
<feature type="binding site" evidence="15">
    <location>
        <position position="564"/>
    </location>
    <ligand>
        <name>Ca(2+)</name>
        <dbReference type="ChEBI" id="CHEBI:29108"/>
    </ligand>
</feature>
<keyword evidence="8 16" id="KW-0732">Signal</keyword>
<evidence type="ECO:0000256" key="4">
    <source>
        <dbReference type="ARBA" id="ARBA00012462"/>
    </source>
</evidence>
<dbReference type="CDD" id="cd11377">
    <property type="entry name" value="Pro-peptidase_S53"/>
    <property type="match status" value="1"/>
</dbReference>
<dbReference type="InterPro" id="IPR023828">
    <property type="entry name" value="Peptidase_S8_Ser-AS"/>
</dbReference>
<evidence type="ECO:0000256" key="12">
    <source>
        <dbReference type="ARBA" id="ARBA00023026"/>
    </source>
</evidence>
<feature type="chain" id="PRO_5004358716" description="tripeptidyl-peptidase II" evidence="16">
    <location>
        <begin position="23"/>
        <end position="584"/>
    </location>
</feature>
<comment type="function">
    <text evidence="2">Secreted tripeptidyl-peptidase which degrades proteins at acidic pHs and is involved in virulence.</text>
</comment>
<keyword evidence="10 15" id="KW-0720">Serine protease</keyword>
<evidence type="ECO:0000256" key="3">
    <source>
        <dbReference type="ARBA" id="ARBA00004239"/>
    </source>
</evidence>
<evidence type="ECO:0000256" key="14">
    <source>
        <dbReference type="ARBA" id="ARBA00023180"/>
    </source>
</evidence>
<keyword evidence="5" id="KW-0964">Secreted</keyword>
<dbReference type="FunFam" id="3.40.50.200:FF:000015">
    <property type="entry name" value="Tripeptidyl peptidase A"/>
    <property type="match status" value="1"/>
</dbReference>
<dbReference type="PANTHER" id="PTHR14218">
    <property type="entry name" value="PROTEASE S8 TRIPEPTIDYL PEPTIDASE I CLN2"/>
    <property type="match status" value="1"/>
</dbReference>
<comment type="subcellular location">
    <subcellularLocation>
        <location evidence="3">Secreted</location>
        <location evidence="3">Extracellular space</location>
    </subcellularLocation>
</comment>
<keyword evidence="9 15" id="KW-0378">Hydrolase</keyword>
<feature type="binding site" evidence="15">
    <location>
        <position position="566"/>
    </location>
    <ligand>
        <name>Ca(2+)</name>
        <dbReference type="ChEBI" id="CHEBI:29108"/>
    </ligand>
</feature>
<sequence length="584" mass="61800">MRLNAVLAAALWAFSRTGSCRALISRAADLIEHESTPALPAGWAFQSKASDNETLSLRIALHRPHSDYLRIAEDVSDPDSPNYGSYLSADQLQAVLPDTSSAGSAVIAWLESEGVRRVSQKGEWVNFETTVGRARDVFNADFARYSYRGQSPVLRTQSYSVPAGLADSIDFLFPATQFLGISRYHAPTLQARQHNLPTPPNCTVDTCPSNLKTKYNINYYPPDASSGATIAIAGFLEEYPSHADLQSFLQTYGLSNTTTTNYTTALINGGLAPAAPATVGVEAMLDLEYSLAFTGPLPATYLSTGGRPPQLLQPGNTTVPPSAAGNEPYLEFLEHLLALAAPPTVISISYSDDEQTVPPAYAARVCDLFGRLALRGVTVIDASGDGGALGTGTTTCVGPSGAPRFIPTFPATCPWVTSVGATAAWGGPASYSAGGFSDYFARPAWQEAAVAGYVAALNGSHAAYYDARGRAFPDVALIGNDYVVTVGGYSFQAKGTSASTPVFAAMVALLNDLRLRAGKPVLGFLNPLLYSEKAKGVYRDVVEGQTGGCSDATSFELGWEALPGWDAATGLGEPDWEKLRDVVV</sequence>
<evidence type="ECO:0000313" key="19">
    <source>
        <dbReference type="Proteomes" id="UP000013521"/>
    </source>
</evidence>
<feature type="domain" description="Peptidase S53" evidence="17">
    <location>
        <begin position="205"/>
        <end position="584"/>
    </location>
</feature>
<evidence type="ECO:0000256" key="7">
    <source>
        <dbReference type="ARBA" id="ARBA00022723"/>
    </source>
</evidence>
<evidence type="ECO:0000256" key="5">
    <source>
        <dbReference type="ARBA" id="ARBA00022525"/>
    </source>
</evidence>
<protein>
    <recommendedName>
        <fullName evidence="4">tripeptidyl-peptidase II</fullName>
        <ecNumber evidence="4">3.4.14.10</ecNumber>
    </recommendedName>
</protein>
<evidence type="ECO:0000256" key="1">
    <source>
        <dbReference type="ARBA" id="ARBA00001910"/>
    </source>
</evidence>
<dbReference type="GO" id="GO:0004252">
    <property type="term" value="F:serine-type endopeptidase activity"/>
    <property type="evidence" value="ECO:0007669"/>
    <property type="project" value="UniProtKB-UniRule"/>
</dbReference>
<feature type="active site" description="Charge relay system" evidence="15">
    <location>
        <position position="286"/>
    </location>
</feature>
<dbReference type="Gene3D" id="3.40.50.200">
    <property type="entry name" value="Peptidase S8/S53 domain"/>
    <property type="match status" value="1"/>
</dbReference>
<proteinExistence type="predicted"/>
<keyword evidence="14" id="KW-0325">Glycoprotein</keyword>
<accession>R1E7V5</accession>
<dbReference type="GO" id="GO:0006508">
    <property type="term" value="P:proteolysis"/>
    <property type="evidence" value="ECO:0007669"/>
    <property type="project" value="UniProtKB-KW"/>
</dbReference>
<feature type="active site" description="Charge relay system" evidence="15">
    <location>
        <position position="282"/>
    </location>
</feature>